<dbReference type="EMBL" id="BHEO01000002">
    <property type="protein sequence ID" value="GBU04007.1"/>
    <property type="molecule type" value="Genomic_DNA"/>
</dbReference>
<organism evidence="1 2">
    <name type="scientific">Faecalimonas umbilicata</name>
    <dbReference type="NCBI Taxonomy" id="1912855"/>
    <lineage>
        <taxon>Bacteria</taxon>
        <taxon>Bacillati</taxon>
        <taxon>Bacillota</taxon>
        <taxon>Clostridia</taxon>
        <taxon>Lachnospirales</taxon>
        <taxon>Lachnospiraceae</taxon>
        <taxon>Faecalimonas</taxon>
    </lineage>
</organism>
<dbReference type="Proteomes" id="UP000702954">
    <property type="component" value="Unassembled WGS sequence"/>
</dbReference>
<accession>A0ABQ0QUL4</accession>
<gene>
    <name evidence="1" type="ORF">FAEUMB_05480</name>
</gene>
<comment type="caution">
    <text evidence="1">The sequence shown here is derived from an EMBL/GenBank/DDBJ whole genome shotgun (WGS) entry which is preliminary data.</text>
</comment>
<reference evidence="1 2" key="1">
    <citation type="journal article" date="2018" name="Int. J. Syst. Evol. Microbiol.">
        <title>Draft Genome Sequence of Faecalimonas umbilicata JCM 30896T, an Acetate-Producing Bacterium Isolated from Human Feces.</title>
        <authorList>
            <person name="Sakamoto M."/>
            <person name="Ikeyama N."/>
            <person name="Yuki M."/>
            <person name="Ohkuma M."/>
        </authorList>
    </citation>
    <scope>NUCLEOTIDE SEQUENCE [LARGE SCALE GENOMIC DNA]</scope>
    <source>
        <strain evidence="1 2">EGH7</strain>
    </source>
</reference>
<name>A0ABQ0QUL4_9FIRM</name>
<evidence type="ECO:0000313" key="1">
    <source>
        <dbReference type="EMBL" id="GBU04007.1"/>
    </source>
</evidence>
<protein>
    <submittedName>
        <fullName evidence="1">Uncharacterized protein</fullName>
    </submittedName>
</protein>
<sequence>MKQESPCFSCGECQLENGNIREKADGLCRLANAKVWSMKDESQTTGIEV</sequence>
<proteinExistence type="predicted"/>
<keyword evidence="2" id="KW-1185">Reference proteome</keyword>
<evidence type="ECO:0000313" key="2">
    <source>
        <dbReference type="Proteomes" id="UP000702954"/>
    </source>
</evidence>